<evidence type="ECO:0000259" key="8">
    <source>
        <dbReference type="PROSITE" id="PS50928"/>
    </source>
</evidence>
<dbReference type="SUPFAM" id="SSF161098">
    <property type="entry name" value="MetI-like"/>
    <property type="match status" value="1"/>
</dbReference>
<dbReference type="InterPro" id="IPR000515">
    <property type="entry name" value="MetI-like"/>
</dbReference>
<comment type="similarity">
    <text evidence="7">Belongs to the binding-protein-dependent transport system permease family.</text>
</comment>
<proteinExistence type="inferred from homology"/>
<dbReference type="GeneID" id="95378579"/>
<evidence type="ECO:0000256" key="4">
    <source>
        <dbReference type="ARBA" id="ARBA00022692"/>
    </source>
</evidence>
<dbReference type="PANTHER" id="PTHR30193:SF1">
    <property type="entry name" value="ABC TRANSPORTER PERMEASE PROTEIN YESP-RELATED"/>
    <property type="match status" value="1"/>
</dbReference>
<dbReference type="InterPro" id="IPR051393">
    <property type="entry name" value="ABC_transporter_permease"/>
</dbReference>
<dbReference type="Pfam" id="PF00528">
    <property type="entry name" value="BPD_transp_1"/>
    <property type="match status" value="1"/>
</dbReference>
<dbReference type="GO" id="GO:0055085">
    <property type="term" value="P:transmembrane transport"/>
    <property type="evidence" value="ECO:0007669"/>
    <property type="project" value="InterPro"/>
</dbReference>
<keyword evidence="5 7" id="KW-1133">Transmembrane helix</keyword>
<keyword evidence="3" id="KW-1003">Cell membrane</keyword>
<reference evidence="9 12" key="2">
    <citation type="submission" date="2022-05" db="EMBL/GenBank/DDBJ databases">
        <title>Genome Sequencing of Bee-Associated Microbes.</title>
        <authorList>
            <person name="Dunlap C."/>
        </authorList>
    </citation>
    <scope>NUCLEOTIDE SEQUENCE [LARGE SCALE GENOMIC DNA]</scope>
    <source>
        <strain evidence="9 12">NRRL B-23120</strain>
    </source>
</reference>
<dbReference type="CDD" id="cd06261">
    <property type="entry name" value="TM_PBP2"/>
    <property type="match status" value="1"/>
</dbReference>
<dbReference type="OrthoDB" id="9788108at2"/>
<feature type="transmembrane region" description="Helical" evidence="7">
    <location>
        <begin position="155"/>
        <end position="179"/>
    </location>
</feature>
<dbReference type="AlphaFoldDB" id="A0A410X3S8"/>
<name>A0A410X3S8_9BACL</name>
<dbReference type="Proteomes" id="UP000288943">
    <property type="component" value="Chromosome"/>
</dbReference>
<feature type="transmembrane region" description="Helical" evidence="7">
    <location>
        <begin position="12"/>
        <end position="33"/>
    </location>
</feature>
<sequence>MRTKTARHQTLWFYIFISPWLIGAVLFALYPIVSSAYYSFTEYDIVNPPKWVGFQNYVDLFHDDIFWISIWATVRYTLLSVPIQLGLSLLFALLLNQKIPFKGFFRTVMYFPSMISGVAMALIWMWIFNPQSGLLNQGLSLLGLPGPLWLFDEKWAIFALVLMSLWTVGGGMVIFLAGLQSVPPSLYEAAELDGVTRLRSFWHITLPMISPVFLFQLIMGLIESFQVFTQAFIMTKGGPNYSTMFYVYYLYQNAFKNFKMGYASAMAWLLLIVVMVLALLIMKGSKRFVHYEGGDGV</sequence>
<keyword evidence="6 7" id="KW-0472">Membrane</keyword>
<feature type="transmembrane region" description="Helical" evidence="7">
    <location>
        <begin position="260"/>
        <end position="281"/>
    </location>
</feature>
<evidence type="ECO:0000313" key="10">
    <source>
        <dbReference type="EMBL" id="QAV21247.1"/>
    </source>
</evidence>
<feature type="transmembrane region" description="Helical" evidence="7">
    <location>
        <begin position="65"/>
        <end position="95"/>
    </location>
</feature>
<feature type="domain" description="ABC transmembrane type-1" evidence="8">
    <location>
        <begin position="70"/>
        <end position="281"/>
    </location>
</feature>
<dbReference type="PROSITE" id="PS50928">
    <property type="entry name" value="ABC_TM1"/>
    <property type="match status" value="1"/>
</dbReference>
<dbReference type="EMBL" id="CP026520">
    <property type="protein sequence ID" value="QAV21247.1"/>
    <property type="molecule type" value="Genomic_DNA"/>
</dbReference>
<evidence type="ECO:0000256" key="5">
    <source>
        <dbReference type="ARBA" id="ARBA00022989"/>
    </source>
</evidence>
<evidence type="ECO:0000256" key="2">
    <source>
        <dbReference type="ARBA" id="ARBA00022448"/>
    </source>
</evidence>
<keyword evidence="2 7" id="KW-0813">Transport</keyword>
<dbReference type="PANTHER" id="PTHR30193">
    <property type="entry name" value="ABC TRANSPORTER PERMEASE PROTEIN"/>
    <property type="match status" value="1"/>
</dbReference>
<comment type="subcellular location">
    <subcellularLocation>
        <location evidence="1 7">Cell membrane</location>
        <topology evidence="1 7">Multi-pass membrane protein</topology>
    </subcellularLocation>
</comment>
<keyword evidence="4 7" id="KW-0812">Transmembrane</keyword>
<organism evidence="10 11">
    <name type="scientific">Paenibacillus chitinolyticus</name>
    <dbReference type="NCBI Taxonomy" id="79263"/>
    <lineage>
        <taxon>Bacteria</taxon>
        <taxon>Bacillati</taxon>
        <taxon>Bacillota</taxon>
        <taxon>Bacilli</taxon>
        <taxon>Bacillales</taxon>
        <taxon>Paenibacillaceae</taxon>
        <taxon>Paenibacillus</taxon>
    </lineage>
</organism>
<dbReference type="RefSeq" id="WP_009676921.1">
    <property type="nucleotide sequence ID" value="NZ_CP026520.1"/>
</dbReference>
<evidence type="ECO:0000256" key="6">
    <source>
        <dbReference type="ARBA" id="ARBA00023136"/>
    </source>
</evidence>
<dbReference type="InterPro" id="IPR035906">
    <property type="entry name" value="MetI-like_sf"/>
</dbReference>
<evidence type="ECO:0000313" key="9">
    <source>
        <dbReference type="EMBL" id="MCY9595275.1"/>
    </source>
</evidence>
<protein>
    <submittedName>
        <fullName evidence="10">Sugar ABC transporter permease</fullName>
    </submittedName>
</protein>
<accession>A0A410X3S8</accession>
<dbReference type="Gene3D" id="1.10.3720.10">
    <property type="entry name" value="MetI-like"/>
    <property type="match status" value="1"/>
</dbReference>
<dbReference type="KEGG" id="pchi:PC41400_27710"/>
<evidence type="ECO:0000313" key="12">
    <source>
        <dbReference type="Proteomes" id="UP001527202"/>
    </source>
</evidence>
<evidence type="ECO:0000256" key="3">
    <source>
        <dbReference type="ARBA" id="ARBA00022475"/>
    </source>
</evidence>
<evidence type="ECO:0000256" key="7">
    <source>
        <dbReference type="RuleBase" id="RU363032"/>
    </source>
</evidence>
<keyword evidence="12" id="KW-1185">Reference proteome</keyword>
<dbReference type="SUPFAM" id="SSF160964">
    <property type="entry name" value="MalF N-terminal region-like"/>
    <property type="match status" value="1"/>
</dbReference>
<dbReference type="Proteomes" id="UP001527202">
    <property type="component" value="Unassembled WGS sequence"/>
</dbReference>
<gene>
    <name evidence="9" type="ORF">M5X16_05750</name>
    <name evidence="10" type="ORF">PC41400_27710</name>
</gene>
<dbReference type="EMBL" id="JAMDMJ010000007">
    <property type="protein sequence ID" value="MCY9595275.1"/>
    <property type="molecule type" value="Genomic_DNA"/>
</dbReference>
<evidence type="ECO:0000256" key="1">
    <source>
        <dbReference type="ARBA" id="ARBA00004651"/>
    </source>
</evidence>
<feature type="transmembrane region" description="Helical" evidence="7">
    <location>
        <begin position="107"/>
        <end position="127"/>
    </location>
</feature>
<feature type="transmembrane region" description="Helical" evidence="7">
    <location>
        <begin position="200"/>
        <end position="222"/>
    </location>
</feature>
<dbReference type="GO" id="GO:0005886">
    <property type="term" value="C:plasma membrane"/>
    <property type="evidence" value="ECO:0007669"/>
    <property type="project" value="UniProtKB-SubCell"/>
</dbReference>
<evidence type="ECO:0000313" key="11">
    <source>
        <dbReference type="Proteomes" id="UP000288943"/>
    </source>
</evidence>
<reference evidence="10 11" key="1">
    <citation type="submission" date="2018-01" db="EMBL/GenBank/DDBJ databases">
        <title>The whole genome sequencing and assembly of Paenibacillus chitinolyticus KCCM 41400 strain.</title>
        <authorList>
            <person name="Kim J.-Y."/>
            <person name="Park M.-K."/>
            <person name="Lee Y.-J."/>
            <person name="Yi H."/>
            <person name="Bahn Y.-S."/>
            <person name="Kim J.F."/>
            <person name="Lee D.-W."/>
        </authorList>
    </citation>
    <scope>NUCLEOTIDE SEQUENCE [LARGE SCALE GENOMIC DNA]</scope>
    <source>
        <strain evidence="10 11">KCCM 41400</strain>
    </source>
</reference>